<gene>
    <name evidence="6" type="ORF">HH215_20585</name>
</gene>
<dbReference type="GO" id="GO:0003700">
    <property type="term" value="F:DNA-binding transcription factor activity"/>
    <property type="evidence" value="ECO:0007669"/>
    <property type="project" value="InterPro"/>
</dbReference>
<protein>
    <submittedName>
        <fullName evidence="6">LysR family transcriptional regulator</fullName>
    </submittedName>
</protein>
<reference evidence="6 7" key="1">
    <citation type="submission" date="2020-04" db="EMBL/GenBank/DDBJ databases">
        <title>Genome sequencing of novel species.</title>
        <authorList>
            <person name="Heo J."/>
            <person name="Kim S.-J."/>
            <person name="Kim J.-S."/>
            <person name="Hong S.-B."/>
            <person name="Kwon S.-W."/>
        </authorList>
    </citation>
    <scope>NUCLEOTIDE SEQUENCE [LARGE SCALE GENOMIC DNA]</scope>
    <source>
        <strain evidence="6 7">MFER-1</strain>
    </source>
</reference>
<evidence type="ECO:0000256" key="3">
    <source>
        <dbReference type="ARBA" id="ARBA00023125"/>
    </source>
</evidence>
<dbReference type="Pfam" id="PF00126">
    <property type="entry name" value="HTH_1"/>
    <property type="match status" value="1"/>
</dbReference>
<dbReference type="InterPro" id="IPR005119">
    <property type="entry name" value="LysR_subst-bd"/>
</dbReference>
<comment type="similarity">
    <text evidence="1">Belongs to the LysR transcriptional regulatory family.</text>
</comment>
<keyword evidence="4" id="KW-0804">Transcription</keyword>
<feature type="domain" description="HTH lysR-type" evidence="5">
    <location>
        <begin position="1"/>
        <end position="57"/>
    </location>
</feature>
<dbReference type="FunFam" id="1.10.10.10:FF:000001">
    <property type="entry name" value="LysR family transcriptional regulator"/>
    <property type="match status" value="1"/>
</dbReference>
<dbReference type="Pfam" id="PF03466">
    <property type="entry name" value="LysR_substrate"/>
    <property type="match status" value="1"/>
</dbReference>
<dbReference type="PRINTS" id="PR00039">
    <property type="entry name" value="HTHLYSR"/>
</dbReference>
<dbReference type="PANTHER" id="PTHR30126:SF39">
    <property type="entry name" value="HTH-TYPE TRANSCRIPTIONAL REGULATOR CYSL"/>
    <property type="match status" value="1"/>
</dbReference>
<dbReference type="PROSITE" id="PS50931">
    <property type="entry name" value="HTH_LYSR"/>
    <property type="match status" value="1"/>
</dbReference>
<accession>A0A7Z2VLK4</accession>
<dbReference type="Gene3D" id="1.10.10.10">
    <property type="entry name" value="Winged helix-like DNA-binding domain superfamily/Winged helix DNA-binding domain"/>
    <property type="match status" value="1"/>
</dbReference>
<evidence type="ECO:0000313" key="6">
    <source>
        <dbReference type="EMBL" id="QJD85333.1"/>
    </source>
</evidence>
<evidence type="ECO:0000313" key="7">
    <source>
        <dbReference type="Proteomes" id="UP000502248"/>
    </source>
</evidence>
<dbReference type="RefSeq" id="WP_169281598.1">
    <property type="nucleotide sequence ID" value="NZ_CP051680.1"/>
</dbReference>
<evidence type="ECO:0000256" key="4">
    <source>
        <dbReference type="ARBA" id="ARBA00023163"/>
    </source>
</evidence>
<dbReference type="Gene3D" id="3.40.190.10">
    <property type="entry name" value="Periplasmic binding protein-like II"/>
    <property type="match status" value="2"/>
</dbReference>
<dbReference type="InterPro" id="IPR036388">
    <property type="entry name" value="WH-like_DNA-bd_sf"/>
</dbReference>
<evidence type="ECO:0000256" key="1">
    <source>
        <dbReference type="ARBA" id="ARBA00009437"/>
    </source>
</evidence>
<dbReference type="GO" id="GO:0000976">
    <property type="term" value="F:transcription cis-regulatory region binding"/>
    <property type="evidence" value="ECO:0007669"/>
    <property type="project" value="TreeGrafter"/>
</dbReference>
<proteinExistence type="inferred from homology"/>
<dbReference type="InterPro" id="IPR000847">
    <property type="entry name" value="LysR_HTH_N"/>
</dbReference>
<sequence>MDQSLIVFSEVADTRNFSRAAERLHMTQPAVSQHIRALEERLKVRLLERNNKSVTLTRAGEIVLHHAKEIGGLYRRMEEMVDELIHYTGGPLAIGASYTFGEYMLPLTLARLNTDFPDIRPIVMIGNTSDIAERVRGRELDVGIVEGEEIGTGLVVEKLAEDEMYIAAGAQHALADRKAVSLAQLEEQTWLVREPGSGTRAAADKMFAELRLKPERLMEMGSTQSIKETVEAGLGVTLQSRWALRKELGLGSLKLLDVEGLPFRRSFHILMRNGDLRTRTMEVFLHTLNTVTGTMLSSDKAGISSLEKFS</sequence>
<keyword evidence="3" id="KW-0238">DNA-binding</keyword>
<name>A0A7Z2VLK4_9BACL</name>
<dbReference type="AlphaFoldDB" id="A0A7Z2VLK4"/>
<organism evidence="6 7">
    <name type="scientific">Cohnella herbarum</name>
    <dbReference type="NCBI Taxonomy" id="2728023"/>
    <lineage>
        <taxon>Bacteria</taxon>
        <taxon>Bacillati</taxon>
        <taxon>Bacillota</taxon>
        <taxon>Bacilli</taxon>
        <taxon>Bacillales</taxon>
        <taxon>Paenibacillaceae</taxon>
        <taxon>Cohnella</taxon>
    </lineage>
</organism>
<dbReference type="SUPFAM" id="SSF46785">
    <property type="entry name" value="Winged helix' DNA-binding domain"/>
    <property type="match status" value="1"/>
</dbReference>
<dbReference type="SUPFAM" id="SSF53850">
    <property type="entry name" value="Periplasmic binding protein-like II"/>
    <property type="match status" value="1"/>
</dbReference>
<dbReference type="Proteomes" id="UP000502248">
    <property type="component" value="Chromosome"/>
</dbReference>
<evidence type="ECO:0000259" key="5">
    <source>
        <dbReference type="PROSITE" id="PS50931"/>
    </source>
</evidence>
<keyword evidence="2" id="KW-0805">Transcription regulation</keyword>
<dbReference type="KEGG" id="cheb:HH215_20585"/>
<dbReference type="PANTHER" id="PTHR30126">
    <property type="entry name" value="HTH-TYPE TRANSCRIPTIONAL REGULATOR"/>
    <property type="match status" value="1"/>
</dbReference>
<evidence type="ECO:0000256" key="2">
    <source>
        <dbReference type="ARBA" id="ARBA00023015"/>
    </source>
</evidence>
<dbReference type="CDD" id="cd08420">
    <property type="entry name" value="PBP2_CysL_like"/>
    <property type="match status" value="1"/>
</dbReference>
<dbReference type="InterPro" id="IPR036390">
    <property type="entry name" value="WH_DNA-bd_sf"/>
</dbReference>
<keyword evidence="7" id="KW-1185">Reference proteome</keyword>
<dbReference type="EMBL" id="CP051680">
    <property type="protein sequence ID" value="QJD85333.1"/>
    <property type="molecule type" value="Genomic_DNA"/>
</dbReference>